<dbReference type="AlphaFoldDB" id="A0A1M5P9H9"/>
<protein>
    <recommendedName>
        <fullName evidence="4">Alpha/beta hydrolase family protein</fullName>
    </recommendedName>
</protein>
<gene>
    <name evidence="2" type="ORF">SAMN04488116_3133</name>
</gene>
<feature type="signal peptide" evidence="1">
    <location>
        <begin position="1"/>
        <end position="21"/>
    </location>
</feature>
<feature type="chain" id="PRO_5013155386" description="Alpha/beta hydrolase family protein" evidence="1">
    <location>
        <begin position="22"/>
        <end position="214"/>
    </location>
</feature>
<name>A0A1M5P9H9_9FLAO</name>
<reference evidence="3" key="1">
    <citation type="submission" date="2016-11" db="EMBL/GenBank/DDBJ databases">
        <authorList>
            <person name="Varghese N."/>
            <person name="Submissions S."/>
        </authorList>
    </citation>
    <scope>NUCLEOTIDE SEQUENCE [LARGE SCALE GENOMIC DNA]</scope>
    <source>
        <strain evidence="3">DSM 22638</strain>
    </source>
</reference>
<dbReference type="RefSeq" id="WP_073181277.1">
    <property type="nucleotide sequence ID" value="NZ_FQWL01000006.1"/>
</dbReference>
<proteinExistence type="predicted"/>
<evidence type="ECO:0008006" key="4">
    <source>
        <dbReference type="Google" id="ProtNLM"/>
    </source>
</evidence>
<dbReference type="EMBL" id="FQWL01000006">
    <property type="protein sequence ID" value="SHG98109.1"/>
    <property type="molecule type" value="Genomic_DNA"/>
</dbReference>
<accession>A0A1M5P9H9</accession>
<evidence type="ECO:0000313" key="3">
    <source>
        <dbReference type="Proteomes" id="UP000184532"/>
    </source>
</evidence>
<dbReference type="SUPFAM" id="SSF53474">
    <property type="entry name" value="alpha/beta-Hydrolases"/>
    <property type="match status" value="1"/>
</dbReference>
<keyword evidence="3" id="KW-1185">Reference proteome</keyword>
<keyword evidence="1" id="KW-0732">Signal</keyword>
<organism evidence="2 3">
    <name type="scientific">Flagellimonas flava</name>
    <dbReference type="NCBI Taxonomy" id="570519"/>
    <lineage>
        <taxon>Bacteria</taxon>
        <taxon>Pseudomonadati</taxon>
        <taxon>Bacteroidota</taxon>
        <taxon>Flavobacteriia</taxon>
        <taxon>Flavobacteriales</taxon>
        <taxon>Flavobacteriaceae</taxon>
        <taxon>Flagellimonas</taxon>
    </lineage>
</organism>
<sequence length="214" mass="23672">MKLICNTALFLLILVAVRAQSDVITLDNNGKKIPVRIIKPEGYASNKVYPVLIGPGLDNGNLNVGCRYFGSNPGQHGWILVESSIHMENRKAVALLLDHLELNYRTGKVYILGFSANSVDAFTIASIYNNRIHGIIGMPGNPSSPNINSHKGQQILMIVGERDTYWKNRAEQAKVKLDEKGYQNELVIIPKGGHILDELTGKPLFAILNRKLSK</sequence>
<dbReference type="InterPro" id="IPR029058">
    <property type="entry name" value="AB_hydrolase_fold"/>
</dbReference>
<evidence type="ECO:0000313" key="2">
    <source>
        <dbReference type="EMBL" id="SHG98109.1"/>
    </source>
</evidence>
<dbReference type="Gene3D" id="3.40.50.1820">
    <property type="entry name" value="alpha/beta hydrolase"/>
    <property type="match status" value="1"/>
</dbReference>
<evidence type="ECO:0000256" key="1">
    <source>
        <dbReference type="SAM" id="SignalP"/>
    </source>
</evidence>
<dbReference type="OrthoDB" id="9764953at2"/>
<dbReference type="Proteomes" id="UP000184532">
    <property type="component" value="Unassembled WGS sequence"/>
</dbReference>